<accession>A0A420F4A5</accession>
<feature type="transmembrane region" description="Helical" evidence="1">
    <location>
        <begin position="52"/>
        <end position="72"/>
    </location>
</feature>
<dbReference type="Proteomes" id="UP000285744">
    <property type="component" value="Unassembled WGS sequence"/>
</dbReference>
<dbReference type="RefSeq" id="WP_120327912.1">
    <property type="nucleotide sequence ID" value="NZ_CP109307.1"/>
</dbReference>
<evidence type="ECO:0000313" key="2">
    <source>
        <dbReference type="EMBL" id="RKF27770.1"/>
    </source>
</evidence>
<feature type="transmembrane region" description="Helical" evidence="1">
    <location>
        <begin position="12"/>
        <end position="32"/>
    </location>
</feature>
<protein>
    <submittedName>
        <fullName evidence="2">Uncharacterized protein</fullName>
    </submittedName>
</protein>
<dbReference type="OrthoDB" id="9980209at2"/>
<evidence type="ECO:0000256" key="1">
    <source>
        <dbReference type="SAM" id="Phobius"/>
    </source>
</evidence>
<evidence type="ECO:0000313" key="3">
    <source>
        <dbReference type="Proteomes" id="UP000285744"/>
    </source>
</evidence>
<keyword evidence="1" id="KW-0472">Membrane</keyword>
<comment type="caution">
    <text evidence="2">The sequence shown here is derived from an EMBL/GenBank/DDBJ whole genome shotgun (WGS) entry which is preliminary data.</text>
</comment>
<proteinExistence type="predicted"/>
<reference evidence="2 3" key="1">
    <citation type="journal article" date="2018" name="Int. J. Syst. Evol. Microbiol.">
        <title>Micromonospora globbae sp. nov., an endophytic actinomycete isolated from roots of Globba winitii C. H. Wright.</title>
        <authorList>
            <person name="Kuncharoen N."/>
            <person name="Pittayakhajonwut P."/>
            <person name="Tanasupawat S."/>
        </authorList>
    </citation>
    <scope>NUCLEOTIDE SEQUENCE [LARGE SCALE GENOMIC DNA]</scope>
    <source>
        <strain evidence="2 3">WPS1-2</strain>
    </source>
</reference>
<name>A0A420F4A5_9ACTN</name>
<keyword evidence="1" id="KW-0812">Transmembrane</keyword>
<dbReference type="EMBL" id="RAQQ01000005">
    <property type="protein sequence ID" value="RKF27770.1"/>
    <property type="molecule type" value="Genomic_DNA"/>
</dbReference>
<organism evidence="2 3">
    <name type="scientific">Micromonospora globbae</name>
    <dbReference type="NCBI Taxonomy" id="1894969"/>
    <lineage>
        <taxon>Bacteria</taxon>
        <taxon>Bacillati</taxon>
        <taxon>Actinomycetota</taxon>
        <taxon>Actinomycetes</taxon>
        <taxon>Micromonosporales</taxon>
        <taxon>Micromonosporaceae</taxon>
        <taxon>Micromonospora</taxon>
    </lineage>
</organism>
<dbReference type="AlphaFoldDB" id="A0A420F4A5"/>
<sequence length="80" mass="8384">MLTWIGRAASLLVALALAVVGVLFLGGVWSAWDPMPPNGPPLNDASRAYELVVALFGLSLLGGGVWIAVRVVRGTVRRTA</sequence>
<keyword evidence="1" id="KW-1133">Transmembrane helix</keyword>
<gene>
    <name evidence="2" type="ORF">D7I43_08735</name>
</gene>